<keyword evidence="5" id="KW-1185">Reference proteome</keyword>
<sequence>MSMTQSTKGAELKDLKPVAREALDAFESIAASASADLSRRGVTLDSFAIVNEATAEKLSANLRDQNEGRVSNLQRLRHEPAIARLVIEGEDETLQTLYISPAGTVSSTKYPLCSYMSPMGRLAPRSIGEDVEIPAPGGSRWFLVREKMTFRAQEDGVGWDSQPAVEFREDAPPRSFKSLRELLREDGFSADAIDALDKWLEEGATEDSNANEYDGIKRDALTAMQLRIAPILDKFQDTIFRLPIDRQIAVLGPPGTGKTTTMVRRLRQKLDFAYLEEEEKSLVEGVDAAGLVHADSWILFTPTELLRLYVKEALGKEGVPTHDERLKTWDDYRWDVARNRLGILRKGSGGGLTMPQPADDTWLADGTLLNQIDWFETFDTWQAEDFVKQLQTEAVRLVEAGDGRAAAIGRRVSASLARSSGNIIQLIGELAGLREELIALARQLGENTGGALAQPLKVLASANPALLDDLAVKITAMLDESRDDGEDEEPEDDESDDEVVEETESARPVLQGRRQVADIFRRAMRALAIRQASGGRPAAASRAGQILAFLQERDLAIPDLKDVGKVLLLQRAAGRLANAPSNYLRRVPARYRRFRRTMRSENRWYGEKAGASSQVHPAEVDLIMLCMLRVAVSFQRDRIVASRLAERSQPIFETVASLQRNQILVDEATDFSPVQLACMAALARSQTRSLFLSGDFNQRLTMWGSRSVAELDWVAPQLESHHISVTYRQSRKLAAFARQLAVSQGAAIEHQAPDYGENVGYDPVCGLSLETNDAKTSWLIARIKEIQALSDGNLPTIAILLPDQSNMAALTEALNSKLADLSLKAKAYADGEAIGKTNDVRIFPIEHIKGLEFEAVFFLDVEILASQQPEMFERYIYVGATRAATFLGLASAEAALPGSLSDGNLTYGSTW</sequence>
<dbReference type="Gene3D" id="3.40.50.300">
    <property type="entry name" value="P-loop containing nucleotide triphosphate hydrolases"/>
    <property type="match status" value="2"/>
</dbReference>
<feature type="compositionally biased region" description="Acidic residues" evidence="2">
    <location>
        <begin position="481"/>
        <end position="503"/>
    </location>
</feature>
<dbReference type="EMBL" id="AP017655">
    <property type="protein sequence ID" value="BAV65455.1"/>
    <property type="molecule type" value="Genomic_DNA"/>
</dbReference>
<dbReference type="Pfam" id="PF13538">
    <property type="entry name" value="UvrD_C_2"/>
    <property type="match status" value="1"/>
</dbReference>
<dbReference type="InterPro" id="IPR027417">
    <property type="entry name" value="P-loop_NTPase"/>
</dbReference>
<dbReference type="GO" id="GO:0000725">
    <property type="term" value="P:recombinational repair"/>
    <property type="evidence" value="ECO:0007669"/>
    <property type="project" value="TreeGrafter"/>
</dbReference>
<feature type="domain" description="UvrD-like helicase C-terminal" evidence="3">
    <location>
        <begin position="840"/>
        <end position="887"/>
    </location>
</feature>
<dbReference type="SUPFAM" id="SSF52540">
    <property type="entry name" value="P-loop containing nucleoside triphosphate hydrolases"/>
    <property type="match status" value="1"/>
</dbReference>
<dbReference type="PANTHER" id="PTHR11070:SF2">
    <property type="entry name" value="ATP-DEPENDENT DNA HELICASE SRS2"/>
    <property type="match status" value="1"/>
</dbReference>
<dbReference type="GO" id="GO:0043138">
    <property type="term" value="F:3'-5' DNA helicase activity"/>
    <property type="evidence" value="ECO:0007669"/>
    <property type="project" value="TreeGrafter"/>
</dbReference>
<name>A0A1E1F4L3_9SPHN</name>
<protein>
    <recommendedName>
        <fullName evidence="1">DNA 3'-5' helicase II</fullName>
    </recommendedName>
</protein>
<evidence type="ECO:0000256" key="1">
    <source>
        <dbReference type="ARBA" id="ARBA00034923"/>
    </source>
</evidence>
<dbReference type="Proteomes" id="UP000218272">
    <property type="component" value="Chromosome SCLO_1"/>
</dbReference>
<dbReference type="KEGG" id="sclo:SCLO_1024150"/>
<accession>A0A1E1F4L3</accession>
<feature type="region of interest" description="Disordered" evidence="2">
    <location>
        <begin position="480"/>
        <end position="508"/>
    </location>
</feature>
<evidence type="ECO:0000256" key="2">
    <source>
        <dbReference type="SAM" id="MobiDB-lite"/>
    </source>
</evidence>
<evidence type="ECO:0000313" key="5">
    <source>
        <dbReference type="Proteomes" id="UP000218272"/>
    </source>
</evidence>
<gene>
    <name evidence="4" type="ORF">SCLO_1024150</name>
</gene>
<dbReference type="PANTHER" id="PTHR11070">
    <property type="entry name" value="UVRD / RECB / PCRA DNA HELICASE FAMILY MEMBER"/>
    <property type="match status" value="1"/>
</dbReference>
<dbReference type="InterPro" id="IPR000212">
    <property type="entry name" value="DNA_helicase_UvrD/REP"/>
</dbReference>
<proteinExistence type="predicted"/>
<reference evidence="4 5" key="1">
    <citation type="submission" date="2016-10" db="EMBL/GenBank/DDBJ databases">
        <title>Complete Genome Sequence of the Nonylphenol-Degrading Bacterium Sphingobium cloacae JCM 10874T.</title>
        <authorList>
            <person name="Ootsuka M."/>
            <person name="Nishizawa T."/>
            <person name="Ohta H."/>
        </authorList>
    </citation>
    <scope>NUCLEOTIDE SEQUENCE [LARGE SCALE GENOMIC DNA]</scope>
    <source>
        <strain evidence="4 5">JCM 10874</strain>
    </source>
</reference>
<dbReference type="GO" id="GO:0005524">
    <property type="term" value="F:ATP binding"/>
    <property type="evidence" value="ECO:0007669"/>
    <property type="project" value="InterPro"/>
</dbReference>
<dbReference type="InterPro" id="IPR027785">
    <property type="entry name" value="UvrD-like_helicase_C"/>
</dbReference>
<dbReference type="GO" id="GO:0003677">
    <property type="term" value="F:DNA binding"/>
    <property type="evidence" value="ECO:0007669"/>
    <property type="project" value="InterPro"/>
</dbReference>
<evidence type="ECO:0000313" key="4">
    <source>
        <dbReference type="EMBL" id="BAV65455.1"/>
    </source>
</evidence>
<dbReference type="AlphaFoldDB" id="A0A1E1F4L3"/>
<organism evidence="4 5">
    <name type="scientific">Sphingobium cloacae</name>
    <dbReference type="NCBI Taxonomy" id="120107"/>
    <lineage>
        <taxon>Bacteria</taxon>
        <taxon>Pseudomonadati</taxon>
        <taxon>Pseudomonadota</taxon>
        <taxon>Alphaproteobacteria</taxon>
        <taxon>Sphingomonadales</taxon>
        <taxon>Sphingomonadaceae</taxon>
        <taxon>Sphingobium</taxon>
    </lineage>
</organism>
<evidence type="ECO:0000259" key="3">
    <source>
        <dbReference type="Pfam" id="PF13538"/>
    </source>
</evidence>